<proteinExistence type="predicted"/>
<name>A0A160VFH4_9ZZZZ</name>
<evidence type="ECO:0000313" key="1">
    <source>
        <dbReference type="EMBL" id="CUV08659.1"/>
    </source>
</evidence>
<accession>A0A160VFH4</accession>
<gene>
    <name evidence="1" type="ORF">MGWOODY_Mmi812</name>
</gene>
<protein>
    <recommendedName>
        <fullName evidence="2">TonB-dependent receptor</fullName>
    </recommendedName>
</protein>
<dbReference type="AlphaFoldDB" id="A0A160VFH4"/>
<sequence length="251" mass="28301">MGGLTLKDSEFLFSLEKNNSTWQGEPYEDDQSIVFKFDLWANGTFSPFIIYQKSYNNATGIKDRSNFGLGAKYRVLGDMLSISAAFLSEQEEIVGKNSVYLYGDYGDSLGVTAYEDNNDLKPVSTGRISIRPKLKLPLGNIYYVSEYYYQPAGDDVLTNWLNTITVSTAAEWLDIVIKYNYKNDSQPAPKVFMKMDPRYFTEGQNITFTNTGKGTVNFDKTPDQAGDYGNYYIQSYKADDTNISIGISISF</sequence>
<dbReference type="EMBL" id="FAXC01000104">
    <property type="protein sequence ID" value="CUV08659.1"/>
    <property type="molecule type" value="Genomic_DNA"/>
</dbReference>
<reference evidence="1" key="1">
    <citation type="submission" date="2015-10" db="EMBL/GenBank/DDBJ databases">
        <authorList>
            <person name="Gilbert D.G."/>
        </authorList>
    </citation>
    <scope>NUCLEOTIDE SEQUENCE</scope>
</reference>
<evidence type="ECO:0008006" key="2">
    <source>
        <dbReference type="Google" id="ProtNLM"/>
    </source>
</evidence>
<organism evidence="1">
    <name type="scientific">hydrothermal vent metagenome</name>
    <dbReference type="NCBI Taxonomy" id="652676"/>
    <lineage>
        <taxon>unclassified sequences</taxon>
        <taxon>metagenomes</taxon>
        <taxon>ecological metagenomes</taxon>
    </lineage>
</organism>